<feature type="binding site" evidence="1">
    <location>
        <position position="179"/>
    </location>
    <ligand>
        <name>Zn(2+)</name>
        <dbReference type="ChEBI" id="CHEBI:29105"/>
    </ligand>
</feature>
<evidence type="ECO:0000256" key="1">
    <source>
        <dbReference type="PIRSR" id="PIRSR605019-1"/>
    </source>
</evidence>
<dbReference type="AlphaFoldDB" id="U2QHY2"/>
<feature type="binding site" evidence="1">
    <location>
        <position position="175"/>
    </location>
    <ligand>
        <name>Zn(2+)</name>
        <dbReference type="ChEBI" id="CHEBI:29105"/>
    </ligand>
</feature>
<dbReference type="HOGENOM" id="CLU_083758_1_0_9"/>
<dbReference type="Gene3D" id="1.10.340.30">
    <property type="entry name" value="Hypothetical protein, domain 2"/>
    <property type="match status" value="1"/>
</dbReference>
<sequence length="192" mass="22948">MKNRCSWVKNELDILYHDNEWCKPTHNEREFFEYLVLEGMQAGLSWSLILKKRENFRRAFNNFDYKVCANYSDEYLENLRQDKSIIRNKLKIYSVRKNARAFLEIQKEFGTFNNYIWQFSDYKIIQNNFSDSSEVPSTSDLSDKISKDMKKRGFIFVGSTIIYSFMQAIGMLNDHTVECFCHKECSKNQKIN</sequence>
<comment type="caution">
    <text evidence="3">The sequence shown here is derived from an EMBL/GenBank/DDBJ whole genome shotgun (WGS) entry which is preliminary data.</text>
</comment>
<dbReference type="EMBL" id="AWVP01000103">
    <property type="protein sequence ID" value="ERK56101.1"/>
    <property type="molecule type" value="Genomic_DNA"/>
</dbReference>
<name>U2QHY2_9BACL</name>
<dbReference type="InterPro" id="IPR011257">
    <property type="entry name" value="DNA_glycosylase"/>
</dbReference>
<evidence type="ECO:0000256" key="2">
    <source>
        <dbReference type="SAM" id="Phobius"/>
    </source>
</evidence>
<keyword evidence="2" id="KW-0472">Membrane</keyword>
<dbReference type="eggNOG" id="COG2818">
    <property type="taxonomic scope" value="Bacteria"/>
</dbReference>
<dbReference type="Pfam" id="PF03352">
    <property type="entry name" value="Adenine_glyco"/>
    <property type="match status" value="1"/>
</dbReference>
<keyword evidence="1" id="KW-0862">Zinc</keyword>
<dbReference type="PANTHER" id="PTHR30037:SF4">
    <property type="entry name" value="DNA-3-METHYLADENINE GLYCOSYLASE I"/>
    <property type="match status" value="1"/>
</dbReference>
<proteinExistence type="predicted"/>
<dbReference type="Proteomes" id="UP000016637">
    <property type="component" value="Unassembled WGS sequence"/>
</dbReference>
<protein>
    <submittedName>
        <fullName evidence="3">Putative DNA-3-methyladenine glycosylase 1</fullName>
    </submittedName>
</protein>
<feature type="binding site" evidence="1">
    <location>
        <position position="5"/>
    </location>
    <ligand>
        <name>Zn(2+)</name>
        <dbReference type="ChEBI" id="CHEBI:29105"/>
    </ligand>
</feature>
<dbReference type="GO" id="GO:0006284">
    <property type="term" value="P:base-excision repair"/>
    <property type="evidence" value="ECO:0007669"/>
    <property type="project" value="InterPro"/>
</dbReference>
<feature type="transmembrane region" description="Helical" evidence="2">
    <location>
        <begin position="154"/>
        <end position="172"/>
    </location>
</feature>
<reference evidence="3 4" key="1">
    <citation type="submission" date="2013-08" db="EMBL/GenBank/DDBJ databases">
        <authorList>
            <person name="Weinstock G."/>
            <person name="Sodergren E."/>
            <person name="Wylie T."/>
            <person name="Fulton L."/>
            <person name="Fulton R."/>
            <person name="Fronick C."/>
            <person name="O'Laughlin M."/>
            <person name="Godfrey J."/>
            <person name="Miner T."/>
            <person name="Herter B."/>
            <person name="Appelbaum E."/>
            <person name="Cordes M."/>
            <person name="Lek S."/>
            <person name="Wollam A."/>
            <person name="Pepin K.H."/>
            <person name="Palsikar V.B."/>
            <person name="Mitreva M."/>
            <person name="Wilson R.K."/>
        </authorList>
    </citation>
    <scope>NUCLEOTIDE SEQUENCE [LARGE SCALE GENOMIC DNA]</scope>
    <source>
        <strain evidence="3 4">ATCC 700627</strain>
    </source>
</reference>
<accession>U2QHY2</accession>
<evidence type="ECO:0000313" key="4">
    <source>
        <dbReference type="Proteomes" id="UP000016637"/>
    </source>
</evidence>
<dbReference type="SUPFAM" id="SSF48150">
    <property type="entry name" value="DNA-glycosylase"/>
    <property type="match status" value="1"/>
</dbReference>
<dbReference type="InterPro" id="IPR005019">
    <property type="entry name" value="Adenine_glyco"/>
</dbReference>
<keyword evidence="1" id="KW-0479">Metal-binding</keyword>
<organism evidence="3 4">
    <name type="scientific">Gemella bergeri ATCC 700627</name>
    <dbReference type="NCBI Taxonomy" id="1321820"/>
    <lineage>
        <taxon>Bacteria</taxon>
        <taxon>Bacillati</taxon>
        <taxon>Bacillota</taxon>
        <taxon>Bacilli</taxon>
        <taxon>Bacillales</taxon>
        <taxon>Gemellaceae</taxon>
        <taxon>Gemella</taxon>
    </lineage>
</organism>
<evidence type="ECO:0000313" key="3">
    <source>
        <dbReference type="EMBL" id="ERK56101.1"/>
    </source>
</evidence>
<dbReference type="GO" id="GO:0046872">
    <property type="term" value="F:metal ion binding"/>
    <property type="evidence" value="ECO:0007669"/>
    <property type="project" value="UniProtKB-KW"/>
</dbReference>
<keyword evidence="2" id="KW-0812">Transmembrane</keyword>
<dbReference type="RefSeq" id="WP_021753155.1">
    <property type="nucleotide sequence ID" value="NZ_KI271848.1"/>
</dbReference>
<dbReference type="InterPro" id="IPR052891">
    <property type="entry name" value="DNA-3mA_glycosylase"/>
</dbReference>
<dbReference type="PATRIC" id="fig|1321820.3.peg.1454"/>
<keyword evidence="2" id="KW-1133">Transmembrane helix</keyword>
<gene>
    <name evidence="3" type="ORF">HMPREF1983_01512</name>
</gene>
<feature type="binding site" evidence="1">
    <location>
        <position position="17"/>
    </location>
    <ligand>
        <name>Zn(2+)</name>
        <dbReference type="ChEBI" id="CHEBI:29105"/>
    </ligand>
</feature>
<dbReference type="PANTHER" id="PTHR30037">
    <property type="entry name" value="DNA-3-METHYLADENINE GLYCOSYLASE 1"/>
    <property type="match status" value="1"/>
</dbReference>
<keyword evidence="4" id="KW-1185">Reference proteome</keyword>
<dbReference type="GO" id="GO:0008725">
    <property type="term" value="F:DNA-3-methyladenine glycosylase activity"/>
    <property type="evidence" value="ECO:0007669"/>
    <property type="project" value="InterPro"/>
</dbReference>